<accession>A0ACC0BNP2</accession>
<proteinExistence type="predicted"/>
<gene>
    <name evidence="1" type="ORF">M9H77_14567</name>
</gene>
<dbReference type="Proteomes" id="UP001060085">
    <property type="component" value="Linkage Group LG03"/>
</dbReference>
<organism evidence="1 2">
    <name type="scientific">Catharanthus roseus</name>
    <name type="common">Madagascar periwinkle</name>
    <name type="synonym">Vinca rosea</name>
    <dbReference type="NCBI Taxonomy" id="4058"/>
    <lineage>
        <taxon>Eukaryota</taxon>
        <taxon>Viridiplantae</taxon>
        <taxon>Streptophyta</taxon>
        <taxon>Embryophyta</taxon>
        <taxon>Tracheophyta</taxon>
        <taxon>Spermatophyta</taxon>
        <taxon>Magnoliopsida</taxon>
        <taxon>eudicotyledons</taxon>
        <taxon>Gunneridae</taxon>
        <taxon>Pentapetalae</taxon>
        <taxon>asterids</taxon>
        <taxon>lamiids</taxon>
        <taxon>Gentianales</taxon>
        <taxon>Apocynaceae</taxon>
        <taxon>Rauvolfioideae</taxon>
        <taxon>Vinceae</taxon>
        <taxon>Catharanthinae</taxon>
        <taxon>Catharanthus</taxon>
    </lineage>
</organism>
<evidence type="ECO:0000313" key="2">
    <source>
        <dbReference type="Proteomes" id="UP001060085"/>
    </source>
</evidence>
<reference evidence="2" key="1">
    <citation type="journal article" date="2023" name="Nat. Plants">
        <title>Single-cell RNA sequencing provides a high-resolution roadmap for understanding the multicellular compartmentation of specialized metabolism.</title>
        <authorList>
            <person name="Sun S."/>
            <person name="Shen X."/>
            <person name="Li Y."/>
            <person name="Li Y."/>
            <person name="Wang S."/>
            <person name="Li R."/>
            <person name="Zhang H."/>
            <person name="Shen G."/>
            <person name="Guo B."/>
            <person name="Wei J."/>
            <person name="Xu J."/>
            <person name="St-Pierre B."/>
            <person name="Chen S."/>
            <person name="Sun C."/>
        </authorList>
    </citation>
    <scope>NUCLEOTIDE SEQUENCE [LARGE SCALE GENOMIC DNA]</scope>
</reference>
<keyword evidence="2" id="KW-1185">Reference proteome</keyword>
<sequence length="257" mass="27660">MASSEMIMDSGRASAVQKSNFSQTCSLLSQYLKENGSFGDLSLGLNRNFEPNGVPAKTMNLLSTMDKSGQNLEAPAVKENKPGNLFPQPAGFYTIPDISVAKSEPDTAQMTIFYGGQVLVFNDFPAEKAREIMLLASNGSPLNFTPKPAESATGLVTPPPPAASNVVPSFGNGLVQQENVPSPLYPRINDLPLSRKASLTRFLEKRKDRITAKAPYQMMNNYSSKAAAASDQKGTWLGFGQQFPANGTPSIEIGFPF</sequence>
<evidence type="ECO:0000313" key="1">
    <source>
        <dbReference type="EMBL" id="KAI5674203.1"/>
    </source>
</evidence>
<dbReference type="EMBL" id="CM044703">
    <property type="protein sequence ID" value="KAI5674203.1"/>
    <property type="molecule type" value="Genomic_DNA"/>
</dbReference>
<comment type="caution">
    <text evidence="1">The sequence shown here is derived from an EMBL/GenBank/DDBJ whole genome shotgun (WGS) entry which is preliminary data.</text>
</comment>
<name>A0ACC0BNP2_CATRO</name>
<protein>
    <submittedName>
        <fullName evidence="1">Uncharacterized protein</fullName>
    </submittedName>
</protein>